<comment type="caution">
    <text evidence="1">The sequence shown here is derived from an EMBL/GenBank/DDBJ whole genome shotgun (WGS) entry which is preliminary data.</text>
</comment>
<gene>
    <name evidence="1" type="ORF">BJ998_002211</name>
</gene>
<reference evidence="1 2" key="1">
    <citation type="submission" date="2020-08" db="EMBL/GenBank/DDBJ databases">
        <title>Sequencing the genomes of 1000 actinobacteria strains.</title>
        <authorList>
            <person name="Klenk H.-P."/>
        </authorList>
    </citation>
    <scope>NUCLEOTIDE SEQUENCE [LARGE SCALE GENOMIC DNA]</scope>
    <source>
        <strain evidence="1 2">DSM 43851</strain>
    </source>
</reference>
<proteinExistence type="predicted"/>
<evidence type="ECO:0000313" key="2">
    <source>
        <dbReference type="Proteomes" id="UP000585638"/>
    </source>
</evidence>
<keyword evidence="2" id="KW-1185">Reference proteome</keyword>
<dbReference type="Proteomes" id="UP000585638">
    <property type="component" value="Unassembled WGS sequence"/>
</dbReference>
<sequence length="93" mass="10399">MASVSGVVATAVNERAKRKYGELVTCVEVLVGTLPRVEKHIKAMDKGKKGRTYKMATPDELLKRIGMIRAGLVDFTEECKKRETELTTTEWTV</sequence>
<evidence type="ECO:0000313" key="1">
    <source>
        <dbReference type="EMBL" id="MBB5891015.1"/>
    </source>
</evidence>
<dbReference type="AlphaFoldDB" id="A0A7W9KE94"/>
<protein>
    <submittedName>
        <fullName evidence="1">Uncharacterized protein</fullName>
    </submittedName>
</protein>
<name>A0A7W9KE94_9PSEU</name>
<dbReference type="RefSeq" id="WP_184860850.1">
    <property type="nucleotide sequence ID" value="NZ_BAAAWY010000038.1"/>
</dbReference>
<organism evidence="1 2">
    <name type="scientific">Kutzneria kofuensis</name>
    <dbReference type="NCBI Taxonomy" id="103725"/>
    <lineage>
        <taxon>Bacteria</taxon>
        <taxon>Bacillati</taxon>
        <taxon>Actinomycetota</taxon>
        <taxon>Actinomycetes</taxon>
        <taxon>Pseudonocardiales</taxon>
        <taxon>Pseudonocardiaceae</taxon>
        <taxon>Kutzneria</taxon>
    </lineage>
</organism>
<accession>A0A7W9KE94</accession>
<dbReference type="EMBL" id="JACHIR010000001">
    <property type="protein sequence ID" value="MBB5891015.1"/>
    <property type="molecule type" value="Genomic_DNA"/>
</dbReference>